<evidence type="ECO:0000256" key="9">
    <source>
        <dbReference type="ARBA" id="ARBA00023136"/>
    </source>
</evidence>
<dbReference type="InterPro" id="IPR012910">
    <property type="entry name" value="Plug_dom"/>
</dbReference>
<comment type="similarity">
    <text evidence="11 12">Belongs to the TonB-dependent receptor family.</text>
</comment>
<dbReference type="GO" id="GO:0009279">
    <property type="term" value="C:cell outer membrane"/>
    <property type="evidence" value="ECO:0007669"/>
    <property type="project" value="UniProtKB-SubCell"/>
</dbReference>
<keyword evidence="4" id="KW-0410">Iron transport</keyword>
<keyword evidence="5 11" id="KW-0812">Transmembrane</keyword>
<name>A0A3M0CVS9_9PROT</name>
<evidence type="ECO:0000256" key="4">
    <source>
        <dbReference type="ARBA" id="ARBA00022496"/>
    </source>
</evidence>
<keyword evidence="7" id="KW-0406">Ion transport</keyword>
<keyword evidence="8 12" id="KW-0798">TonB box</keyword>
<accession>A0A3M0CVS9</accession>
<evidence type="ECO:0000256" key="5">
    <source>
        <dbReference type="ARBA" id="ARBA00022692"/>
    </source>
</evidence>
<dbReference type="EMBL" id="REFR01000011">
    <property type="protein sequence ID" value="RMB07753.1"/>
    <property type="molecule type" value="Genomic_DNA"/>
</dbReference>
<evidence type="ECO:0000256" key="6">
    <source>
        <dbReference type="ARBA" id="ARBA00023004"/>
    </source>
</evidence>
<evidence type="ECO:0000313" key="16">
    <source>
        <dbReference type="Proteomes" id="UP000271227"/>
    </source>
</evidence>
<comment type="caution">
    <text evidence="15">The sequence shown here is derived from an EMBL/GenBank/DDBJ whole genome shotgun (WGS) entry which is preliminary data.</text>
</comment>
<dbReference type="RefSeq" id="WP_121938549.1">
    <property type="nucleotide sequence ID" value="NZ_REFR01000011.1"/>
</dbReference>
<sequence length="849" mass="92329">MTAKGMVYGGALLGCLLWGSARASAVLVEFYDVAAQPLRAALIEFAREAGMSIDFSGLDFGGVRSRGTRGNISRTSSLRALLAGTGFDFRVIDARTVQIFRVPPPAAPDRQPTPAPAPDGKDAVVIEDVVVTALKRPTAGFRLPVSVSAVSSLVLDDLGTFDIQSLAPHLAGVSTTNLGPGRNKLFVRGLSDGAFSDRTQALVGVYIDETPINFSDTNPDIRLFDVDRVELVRGPQGTLYGAGTLGGLYRIVTTKPVLDEASAKTRLTLSHTRQGGPNGLLDVAVNVPLVEDKLAFRLTGSVEGRAGYIDDIALGLDGVNDLSIYGARPALRWQVDDNWTLDASVNVQAIHYDDSQYFFEDLGRNRRENALREPYDDRFLHASLTLTGRIGDVILTSASAFVDRNVKETADATAGPFDVDSLTGGDLAGTDLSRFNGIDEAYALATPGAIGFFSRDDITTISHETRLRSRPDDRFEWLLGLFYLGHRRTMNSALAFGFDGSAQNANSLGANSRNASVAFTENRRETNDDLAVFGEIIYRPWDRLSITGGLRYSYSFLDLDYTAVSALDGEVERVDGAREVDNLIPKLALRYEWSDSIQTHMQVAVGYRVGGLNINTPLAAFIASDPDSEFPDGIADTFQSDTLVNYEVGLKSYWFDRRLSLDVSAFYVRWFDIQSEQIGVAGLPFVTNVGTANSHGYEVEFSANPLPGLEIMGSFFWNDSELAEDNTFLGAEEGDRLPTIPEYTASAALFYRFDITPGWSGALSGSFVYTGASSLTFDEDDSPRMGDLGLLNVQVQATGPVWKLGIFAENLADTRANTFAFGNSFSVFDRTQITPPRPRTIGLFIQRAF</sequence>
<dbReference type="Pfam" id="PF00593">
    <property type="entry name" value="TonB_dep_Rec_b-barrel"/>
    <property type="match status" value="1"/>
</dbReference>
<evidence type="ECO:0000256" key="3">
    <source>
        <dbReference type="ARBA" id="ARBA00022452"/>
    </source>
</evidence>
<evidence type="ECO:0000259" key="14">
    <source>
        <dbReference type="Pfam" id="PF07715"/>
    </source>
</evidence>
<feature type="domain" description="TonB-dependent receptor-like beta-barrel" evidence="13">
    <location>
        <begin position="441"/>
        <end position="811"/>
    </location>
</feature>
<dbReference type="Pfam" id="PF07715">
    <property type="entry name" value="Plug"/>
    <property type="match status" value="1"/>
</dbReference>
<organism evidence="15 16">
    <name type="scientific">Eilatimonas milleporae</name>
    <dbReference type="NCBI Taxonomy" id="911205"/>
    <lineage>
        <taxon>Bacteria</taxon>
        <taxon>Pseudomonadati</taxon>
        <taxon>Pseudomonadota</taxon>
        <taxon>Alphaproteobacteria</taxon>
        <taxon>Kordiimonadales</taxon>
        <taxon>Kordiimonadaceae</taxon>
        <taxon>Eilatimonas</taxon>
    </lineage>
</organism>
<evidence type="ECO:0000313" key="15">
    <source>
        <dbReference type="EMBL" id="RMB07753.1"/>
    </source>
</evidence>
<keyword evidence="9 11" id="KW-0472">Membrane</keyword>
<keyword evidence="15" id="KW-0675">Receptor</keyword>
<dbReference type="SUPFAM" id="SSF56935">
    <property type="entry name" value="Porins"/>
    <property type="match status" value="1"/>
</dbReference>
<evidence type="ECO:0000256" key="7">
    <source>
        <dbReference type="ARBA" id="ARBA00023065"/>
    </source>
</evidence>
<dbReference type="InParanoid" id="A0A3M0CVS9"/>
<evidence type="ECO:0000256" key="10">
    <source>
        <dbReference type="ARBA" id="ARBA00023237"/>
    </source>
</evidence>
<dbReference type="InterPro" id="IPR039426">
    <property type="entry name" value="TonB-dep_rcpt-like"/>
</dbReference>
<dbReference type="PANTHER" id="PTHR32552">
    <property type="entry name" value="FERRICHROME IRON RECEPTOR-RELATED"/>
    <property type="match status" value="1"/>
</dbReference>
<evidence type="ECO:0000256" key="11">
    <source>
        <dbReference type="PROSITE-ProRule" id="PRU01360"/>
    </source>
</evidence>
<keyword evidence="16" id="KW-1185">Reference proteome</keyword>
<dbReference type="AlphaFoldDB" id="A0A3M0CVS9"/>
<dbReference type="PANTHER" id="PTHR32552:SF81">
    <property type="entry name" value="TONB-DEPENDENT OUTER MEMBRANE RECEPTOR"/>
    <property type="match status" value="1"/>
</dbReference>
<reference evidence="15 16" key="1">
    <citation type="submission" date="2018-10" db="EMBL/GenBank/DDBJ databases">
        <title>Genomic Encyclopedia of Archaeal and Bacterial Type Strains, Phase II (KMG-II): from individual species to whole genera.</title>
        <authorList>
            <person name="Goeker M."/>
        </authorList>
    </citation>
    <scope>NUCLEOTIDE SEQUENCE [LARGE SCALE GENOMIC DNA]</scope>
    <source>
        <strain evidence="15 16">DSM 25217</strain>
    </source>
</reference>
<dbReference type="GO" id="GO:0006826">
    <property type="term" value="P:iron ion transport"/>
    <property type="evidence" value="ECO:0007669"/>
    <property type="project" value="UniProtKB-KW"/>
</dbReference>
<dbReference type="PROSITE" id="PS52016">
    <property type="entry name" value="TONB_DEPENDENT_REC_3"/>
    <property type="match status" value="1"/>
</dbReference>
<gene>
    <name evidence="15" type="ORF">BXY39_1842</name>
</gene>
<keyword evidence="10 11" id="KW-0998">Cell outer membrane</keyword>
<comment type="subcellular location">
    <subcellularLocation>
        <location evidence="1 11">Cell outer membrane</location>
        <topology evidence="1 11">Multi-pass membrane protein</topology>
    </subcellularLocation>
</comment>
<dbReference type="Gene3D" id="2.40.170.20">
    <property type="entry name" value="TonB-dependent receptor, beta-barrel domain"/>
    <property type="match status" value="1"/>
</dbReference>
<proteinExistence type="inferred from homology"/>
<keyword evidence="6" id="KW-0408">Iron</keyword>
<dbReference type="InterPro" id="IPR036942">
    <property type="entry name" value="Beta-barrel_TonB_sf"/>
</dbReference>
<evidence type="ECO:0000256" key="12">
    <source>
        <dbReference type="RuleBase" id="RU003357"/>
    </source>
</evidence>
<feature type="domain" description="TonB-dependent receptor plug" evidence="14">
    <location>
        <begin position="143"/>
        <end position="247"/>
    </location>
</feature>
<keyword evidence="3 11" id="KW-1134">Transmembrane beta strand</keyword>
<dbReference type="PROSITE" id="PS51257">
    <property type="entry name" value="PROKAR_LIPOPROTEIN"/>
    <property type="match status" value="1"/>
</dbReference>
<evidence type="ECO:0000256" key="2">
    <source>
        <dbReference type="ARBA" id="ARBA00022448"/>
    </source>
</evidence>
<dbReference type="OrthoDB" id="9760333at2"/>
<evidence type="ECO:0000256" key="1">
    <source>
        <dbReference type="ARBA" id="ARBA00004571"/>
    </source>
</evidence>
<dbReference type="InterPro" id="IPR000531">
    <property type="entry name" value="Beta-barrel_TonB"/>
</dbReference>
<dbReference type="Proteomes" id="UP000271227">
    <property type="component" value="Unassembled WGS sequence"/>
</dbReference>
<dbReference type="Gene3D" id="3.55.50.30">
    <property type="match status" value="1"/>
</dbReference>
<keyword evidence="2 11" id="KW-0813">Transport</keyword>
<protein>
    <submittedName>
        <fullName evidence="15">Outer membrane receptor protein involved in Fe transport</fullName>
    </submittedName>
</protein>
<evidence type="ECO:0000256" key="8">
    <source>
        <dbReference type="ARBA" id="ARBA00023077"/>
    </source>
</evidence>
<evidence type="ECO:0000259" key="13">
    <source>
        <dbReference type="Pfam" id="PF00593"/>
    </source>
</evidence>